<dbReference type="InterPro" id="IPR050365">
    <property type="entry name" value="TIM50"/>
</dbReference>
<keyword evidence="4" id="KW-1185">Reference proteome</keyword>
<dbReference type="InterPro" id="IPR036412">
    <property type="entry name" value="HAD-like_sf"/>
</dbReference>
<organism evidence="3 4">
    <name type="scientific">Pseudocohnilembus persalinus</name>
    <name type="common">Ciliate</name>
    <dbReference type="NCBI Taxonomy" id="266149"/>
    <lineage>
        <taxon>Eukaryota</taxon>
        <taxon>Sar</taxon>
        <taxon>Alveolata</taxon>
        <taxon>Ciliophora</taxon>
        <taxon>Intramacronucleata</taxon>
        <taxon>Oligohymenophorea</taxon>
        <taxon>Scuticociliatia</taxon>
        <taxon>Philasterida</taxon>
        <taxon>Pseudocohnilembidae</taxon>
        <taxon>Pseudocohnilembus</taxon>
    </lineage>
</organism>
<dbReference type="Pfam" id="PF03031">
    <property type="entry name" value="NIF"/>
    <property type="match status" value="1"/>
</dbReference>
<dbReference type="InterPro" id="IPR023214">
    <property type="entry name" value="HAD_sf"/>
</dbReference>
<dbReference type="Gene3D" id="3.40.50.1000">
    <property type="entry name" value="HAD superfamily/HAD-like"/>
    <property type="match status" value="1"/>
</dbReference>
<name>A0A0V0R3L8_PSEPJ</name>
<feature type="compositionally biased region" description="Low complexity" evidence="1">
    <location>
        <begin position="26"/>
        <end position="40"/>
    </location>
</feature>
<evidence type="ECO:0000259" key="2">
    <source>
        <dbReference type="PROSITE" id="PS50969"/>
    </source>
</evidence>
<dbReference type="PROSITE" id="PS50969">
    <property type="entry name" value="FCP1"/>
    <property type="match status" value="1"/>
</dbReference>
<dbReference type="SMART" id="SM00577">
    <property type="entry name" value="CPDc"/>
    <property type="match status" value="1"/>
</dbReference>
<evidence type="ECO:0000313" key="4">
    <source>
        <dbReference type="Proteomes" id="UP000054937"/>
    </source>
</evidence>
<feature type="domain" description="FCP1 homology" evidence="2">
    <location>
        <begin position="70"/>
        <end position="231"/>
    </location>
</feature>
<dbReference type="Proteomes" id="UP000054937">
    <property type="component" value="Unassembled WGS sequence"/>
</dbReference>
<dbReference type="AlphaFoldDB" id="A0A0V0R3L8"/>
<dbReference type="NCBIfam" id="TIGR02251">
    <property type="entry name" value="HIF-SF_euk"/>
    <property type="match status" value="1"/>
</dbReference>
<feature type="compositionally biased region" description="Polar residues" evidence="1">
    <location>
        <begin position="1"/>
        <end position="19"/>
    </location>
</feature>
<feature type="region of interest" description="Disordered" evidence="1">
    <location>
        <begin position="1"/>
        <end position="48"/>
    </location>
</feature>
<sequence length="250" mass="29550">MDANYPINQTQLNKVQQEFENPAKPNVNQSQEQQQQNKQQTMTDENPFKRNLLNINYGRLKELNETYESYTNKAFNLVLDLDNTLIHSSPSKINNSIPCQISFKSGCKMTYHIKKRQHLQEFLQELSKYYNIIIYTAQEQEYADPIINIIDPKKIIKKRYYRDNCTKHPNGFIKDLQLVCPDMSKVVMIDTSKFSTQLNEDNTLIIPPYYGNDDDEEFVILETFKEILQSFVVKKTDFRDQVQEIKDSYF</sequence>
<dbReference type="OMA" id="QCIKQMK"/>
<accession>A0A0V0R3L8</accession>
<evidence type="ECO:0000313" key="3">
    <source>
        <dbReference type="EMBL" id="KRX08928.1"/>
    </source>
</evidence>
<comment type="caution">
    <text evidence="3">The sequence shown here is derived from an EMBL/GenBank/DDBJ whole genome shotgun (WGS) entry which is preliminary data.</text>
</comment>
<protein>
    <submittedName>
        <fullName evidence="3">HAD-like domain</fullName>
    </submittedName>
</protein>
<dbReference type="CDD" id="cd07521">
    <property type="entry name" value="HAD_FCP1-like"/>
    <property type="match status" value="1"/>
</dbReference>
<proteinExistence type="predicted"/>
<dbReference type="OrthoDB" id="286072at2759"/>
<dbReference type="GO" id="GO:0016791">
    <property type="term" value="F:phosphatase activity"/>
    <property type="evidence" value="ECO:0007669"/>
    <property type="project" value="InterPro"/>
</dbReference>
<evidence type="ECO:0000256" key="1">
    <source>
        <dbReference type="SAM" id="MobiDB-lite"/>
    </source>
</evidence>
<dbReference type="SUPFAM" id="SSF56784">
    <property type="entry name" value="HAD-like"/>
    <property type="match status" value="1"/>
</dbReference>
<dbReference type="InParanoid" id="A0A0V0R3L8"/>
<dbReference type="EMBL" id="LDAU01000057">
    <property type="protein sequence ID" value="KRX08928.1"/>
    <property type="molecule type" value="Genomic_DNA"/>
</dbReference>
<dbReference type="InterPro" id="IPR004274">
    <property type="entry name" value="FCP1_dom"/>
</dbReference>
<dbReference type="InterPro" id="IPR011948">
    <property type="entry name" value="Dullard_phosphatase"/>
</dbReference>
<reference evidence="3 4" key="1">
    <citation type="journal article" date="2015" name="Sci. Rep.">
        <title>Genome of the facultative scuticociliatosis pathogen Pseudocohnilembus persalinus provides insight into its virulence through horizontal gene transfer.</title>
        <authorList>
            <person name="Xiong J."/>
            <person name="Wang G."/>
            <person name="Cheng J."/>
            <person name="Tian M."/>
            <person name="Pan X."/>
            <person name="Warren A."/>
            <person name="Jiang C."/>
            <person name="Yuan D."/>
            <person name="Miao W."/>
        </authorList>
    </citation>
    <scope>NUCLEOTIDE SEQUENCE [LARGE SCALE GENOMIC DNA]</scope>
    <source>
        <strain evidence="3">36N120E</strain>
    </source>
</reference>
<dbReference type="PANTHER" id="PTHR12210">
    <property type="entry name" value="DULLARD PROTEIN PHOSPHATASE"/>
    <property type="match status" value="1"/>
</dbReference>
<gene>
    <name evidence="3" type="ORF">PPERSA_09032</name>
</gene>